<name>A0AA86Q332_9EUKA</name>
<proteinExistence type="predicted"/>
<dbReference type="EMBL" id="CAXDID020000625">
    <property type="protein sequence ID" value="CAL6107068.1"/>
    <property type="molecule type" value="Genomic_DNA"/>
</dbReference>
<gene>
    <name evidence="1" type="ORF">HINF_LOCUS37963</name>
    <name evidence="2" type="ORF">HINF_LOCUS74231</name>
</gene>
<comment type="caution">
    <text evidence="1">The sequence shown here is derived from an EMBL/GenBank/DDBJ whole genome shotgun (WGS) entry which is preliminary data.</text>
</comment>
<dbReference type="Proteomes" id="UP001642409">
    <property type="component" value="Unassembled WGS sequence"/>
</dbReference>
<evidence type="ECO:0000313" key="3">
    <source>
        <dbReference type="Proteomes" id="UP001642409"/>
    </source>
</evidence>
<dbReference type="EMBL" id="CATOUU010000808">
    <property type="protein sequence ID" value="CAI9950318.1"/>
    <property type="molecule type" value="Genomic_DNA"/>
</dbReference>
<reference evidence="2 3" key="2">
    <citation type="submission" date="2024-07" db="EMBL/GenBank/DDBJ databases">
        <authorList>
            <person name="Akdeniz Z."/>
        </authorList>
    </citation>
    <scope>NUCLEOTIDE SEQUENCE [LARGE SCALE GENOMIC DNA]</scope>
</reference>
<protein>
    <submittedName>
        <fullName evidence="2">Hypothetical_protein</fullName>
    </submittedName>
</protein>
<reference evidence="1" key="1">
    <citation type="submission" date="2023-06" db="EMBL/GenBank/DDBJ databases">
        <authorList>
            <person name="Kurt Z."/>
        </authorList>
    </citation>
    <scope>NUCLEOTIDE SEQUENCE</scope>
</reference>
<sequence>MNFFNNLPSLLQSIANVDQQQKFPIKNNNSAQAFLKVKNVPKRSATVQSSFEPSFDYDISNKVRNNNKMIELKTKIQQSAKDIFRLGLQIQYIEESFDVVIDNISKTKGNQGKLFRNYQRSI</sequence>
<evidence type="ECO:0000313" key="2">
    <source>
        <dbReference type="EMBL" id="CAL6107068.1"/>
    </source>
</evidence>
<accession>A0AA86Q332</accession>
<evidence type="ECO:0000313" key="1">
    <source>
        <dbReference type="EMBL" id="CAI9950318.1"/>
    </source>
</evidence>
<organism evidence="1">
    <name type="scientific">Hexamita inflata</name>
    <dbReference type="NCBI Taxonomy" id="28002"/>
    <lineage>
        <taxon>Eukaryota</taxon>
        <taxon>Metamonada</taxon>
        <taxon>Diplomonadida</taxon>
        <taxon>Hexamitidae</taxon>
        <taxon>Hexamitinae</taxon>
        <taxon>Hexamita</taxon>
    </lineage>
</organism>
<keyword evidence="3" id="KW-1185">Reference proteome</keyword>
<dbReference type="AlphaFoldDB" id="A0AA86Q332"/>